<dbReference type="Proteomes" id="UP001148018">
    <property type="component" value="Unassembled WGS sequence"/>
</dbReference>
<organism evidence="1 2">
    <name type="scientific">Muraenolepis orangiensis</name>
    <name type="common">Patagonian moray cod</name>
    <dbReference type="NCBI Taxonomy" id="630683"/>
    <lineage>
        <taxon>Eukaryota</taxon>
        <taxon>Metazoa</taxon>
        <taxon>Chordata</taxon>
        <taxon>Craniata</taxon>
        <taxon>Vertebrata</taxon>
        <taxon>Euteleostomi</taxon>
        <taxon>Actinopterygii</taxon>
        <taxon>Neopterygii</taxon>
        <taxon>Teleostei</taxon>
        <taxon>Neoteleostei</taxon>
        <taxon>Acanthomorphata</taxon>
        <taxon>Zeiogadaria</taxon>
        <taxon>Gadariae</taxon>
        <taxon>Gadiformes</taxon>
        <taxon>Muraenolepidoidei</taxon>
        <taxon>Muraenolepididae</taxon>
        <taxon>Muraenolepis</taxon>
    </lineage>
</organism>
<name>A0A9Q0DX59_9TELE</name>
<dbReference type="EMBL" id="JANIIK010000110">
    <property type="protein sequence ID" value="KAJ3595988.1"/>
    <property type="molecule type" value="Genomic_DNA"/>
</dbReference>
<accession>A0A9Q0DX59</accession>
<evidence type="ECO:0000313" key="2">
    <source>
        <dbReference type="Proteomes" id="UP001148018"/>
    </source>
</evidence>
<sequence>MGKQSTNRVDNKPILDQGCRMVADKLVPCYNISVLLCITHMVRRYQHVVRSVQKCPHVVRVVWTTVGMVLLEDTIVCVMATSQRDDVAITLARNIAITAL</sequence>
<comment type="caution">
    <text evidence="1">The sequence shown here is derived from an EMBL/GenBank/DDBJ whole genome shotgun (WGS) entry which is preliminary data.</text>
</comment>
<keyword evidence="2" id="KW-1185">Reference proteome</keyword>
<dbReference type="AlphaFoldDB" id="A0A9Q0DX59"/>
<proteinExistence type="predicted"/>
<evidence type="ECO:0000313" key="1">
    <source>
        <dbReference type="EMBL" id="KAJ3595988.1"/>
    </source>
</evidence>
<reference evidence="1" key="1">
    <citation type="submission" date="2022-07" db="EMBL/GenBank/DDBJ databases">
        <title>Chromosome-level genome of Muraenolepis orangiensis.</title>
        <authorList>
            <person name="Kim J."/>
        </authorList>
    </citation>
    <scope>NUCLEOTIDE SEQUENCE</scope>
    <source>
        <strain evidence="1">KU_S4_2022</strain>
        <tissue evidence="1">Muscle</tissue>
    </source>
</reference>
<protein>
    <submittedName>
        <fullName evidence="1">Uncharacterized protein</fullName>
    </submittedName>
</protein>
<gene>
    <name evidence="1" type="ORF">NHX12_002397</name>
</gene>